<sequence length="397" mass="45172">MKPVSTIASIDQLVNYLDSQKVSNELCSEIVGGIQKNSMALRLTHHVLRLIDWRSILQDPIRKQFLPLQSEYIESHPKATQDSLTEKVFQPQDGLIHRYPDKVLFLVSNACPAYCSFCTRSYAIGPNTDSLTKYRWTSSGKSFQTRVKDLKEYLEVNSNVTDILLSGGDIASVEPQLIDELLNCLSNIQSLQTIRLATRTLLFEPSLFFFDTPLFRIITRHAQNLKKSNRELSIQSHFNHPFEISLSSRTASLALNQAGVTIRNQTVLLDGVNATFEIQKSLIENLWISGIQPYYVYQMDMVSNVEHFRTKLSTAIDISKQLTGVFAGFKLPRFIVDLPSGGGKRSVYEYEFHDREHGIYGFRSPCFSDNKIYYYYDPLRYLDSSTSKGAGGIKLNF</sequence>
<protein>
    <recommendedName>
        <fullName evidence="10">Lysine 2,3-aminomutase</fullName>
    </recommendedName>
</protein>
<reference evidence="9" key="1">
    <citation type="journal article" date="2024" name="Algal Res.">
        <title>Biochemical, toxicological and genomic investigation of a high-biomass producing Limnothrix strain isolated from Italian shallow drinking water reservoir.</title>
        <authorList>
            <person name="Simonazzi M."/>
            <person name="Shishido T.K."/>
            <person name="Delbaje E."/>
            <person name="Wahlsten M."/>
            <person name="Fewer D.P."/>
            <person name="Sivonen K."/>
            <person name="Pezzolesi L."/>
            <person name="Pistocchi R."/>
        </authorList>
    </citation>
    <scope>NUCLEOTIDE SEQUENCE [LARGE SCALE GENOMIC DNA]</scope>
    <source>
        <strain evidence="9">LRLZ20PSL1</strain>
    </source>
</reference>
<evidence type="ECO:0000256" key="5">
    <source>
        <dbReference type="ARBA" id="ARBA00022898"/>
    </source>
</evidence>
<keyword evidence="7" id="KW-0411">Iron-sulfur</keyword>
<dbReference type="RefSeq" id="WP_393012741.1">
    <property type="nucleotide sequence ID" value="NZ_JAZAQF010000059.1"/>
</dbReference>
<name>A0ABW7CAB4_9CYAN</name>
<keyword evidence="9" id="KW-1185">Reference proteome</keyword>
<dbReference type="SFLD" id="SFLDG01070">
    <property type="entry name" value="PLP-dependent"/>
    <property type="match status" value="1"/>
</dbReference>
<evidence type="ECO:0000256" key="7">
    <source>
        <dbReference type="ARBA" id="ARBA00023014"/>
    </source>
</evidence>
<dbReference type="PANTHER" id="PTHR30538:SF0">
    <property type="entry name" value="L-LYSINE 2,3-AMINOMUTASE AQ_1632-RELATED"/>
    <property type="match status" value="1"/>
</dbReference>
<evidence type="ECO:0000256" key="6">
    <source>
        <dbReference type="ARBA" id="ARBA00023004"/>
    </source>
</evidence>
<evidence type="ECO:0000313" key="8">
    <source>
        <dbReference type="EMBL" id="MFG3817971.1"/>
    </source>
</evidence>
<keyword evidence="6" id="KW-0408">Iron</keyword>
<dbReference type="InterPro" id="IPR003739">
    <property type="entry name" value="Lys_aminomutase/Glu_NH3_mut"/>
</dbReference>
<dbReference type="EMBL" id="JAZAQF010000059">
    <property type="protein sequence ID" value="MFG3817971.1"/>
    <property type="molecule type" value="Genomic_DNA"/>
</dbReference>
<evidence type="ECO:0000256" key="3">
    <source>
        <dbReference type="ARBA" id="ARBA00022691"/>
    </source>
</evidence>
<evidence type="ECO:0000313" key="9">
    <source>
        <dbReference type="Proteomes" id="UP001604335"/>
    </source>
</evidence>
<keyword evidence="3" id="KW-0949">S-adenosyl-L-methionine</keyword>
<proteinExistence type="predicted"/>
<organism evidence="8 9">
    <name type="scientific">Limnothrix redekei LRLZ20PSL1</name>
    <dbReference type="NCBI Taxonomy" id="3112953"/>
    <lineage>
        <taxon>Bacteria</taxon>
        <taxon>Bacillati</taxon>
        <taxon>Cyanobacteriota</taxon>
        <taxon>Cyanophyceae</taxon>
        <taxon>Pseudanabaenales</taxon>
        <taxon>Pseudanabaenaceae</taxon>
        <taxon>Limnothrix</taxon>
    </lineage>
</organism>
<evidence type="ECO:0000256" key="2">
    <source>
        <dbReference type="ARBA" id="ARBA00022485"/>
    </source>
</evidence>
<accession>A0ABW7CAB4</accession>
<comment type="caution">
    <text evidence="8">The sequence shown here is derived from an EMBL/GenBank/DDBJ whole genome shotgun (WGS) entry which is preliminary data.</text>
</comment>
<dbReference type="SUPFAM" id="SSF102114">
    <property type="entry name" value="Radical SAM enzymes"/>
    <property type="match status" value="1"/>
</dbReference>
<keyword evidence="5" id="KW-0663">Pyridoxal phosphate</keyword>
<evidence type="ECO:0000256" key="1">
    <source>
        <dbReference type="ARBA" id="ARBA00001933"/>
    </source>
</evidence>
<dbReference type="Gene3D" id="3.20.20.70">
    <property type="entry name" value="Aldolase class I"/>
    <property type="match status" value="1"/>
</dbReference>
<evidence type="ECO:0008006" key="10">
    <source>
        <dbReference type="Google" id="ProtNLM"/>
    </source>
</evidence>
<dbReference type="InterPro" id="IPR007197">
    <property type="entry name" value="rSAM"/>
</dbReference>
<keyword evidence="4" id="KW-0479">Metal-binding</keyword>
<dbReference type="Proteomes" id="UP001604335">
    <property type="component" value="Unassembled WGS sequence"/>
</dbReference>
<dbReference type="PANTHER" id="PTHR30538">
    <property type="entry name" value="LYSINE 2,3-AMINOMUTASE-RELATED"/>
    <property type="match status" value="1"/>
</dbReference>
<evidence type="ECO:0000256" key="4">
    <source>
        <dbReference type="ARBA" id="ARBA00022723"/>
    </source>
</evidence>
<gene>
    <name evidence="8" type="ORF">VPK24_10015</name>
</gene>
<dbReference type="InterPro" id="IPR058240">
    <property type="entry name" value="rSAM_sf"/>
</dbReference>
<dbReference type="InterPro" id="IPR013785">
    <property type="entry name" value="Aldolase_TIM"/>
</dbReference>
<dbReference type="SFLD" id="SFLDS00029">
    <property type="entry name" value="Radical_SAM"/>
    <property type="match status" value="1"/>
</dbReference>
<keyword evidence="2" id="KW-0004">4Fe-4S</keyword>
<comment type="cofactor">
    <cofactor evidence="1">
        <name>pyridoxal 5'-phosphate</name>
        <dbReference type="ChEBI" id="CHEBI:597326"/>
    </cofactor>
</comment>